<dbReference type="GeneID" id="37044921"/>
<name>A0A316YVJ8_9BASI</name>
<dbReference type="PROSITE" id="PS51257">
    <property type="entry name" value="PROKAR_LIPOPROTEIN"/>
    <property type="match status" value="1"/>
</dbReference>
<accession>A0A316YVJ8</accession>
<dbReference type="AlphaFoldDB" id="A0A316YVJ8"/>
<dbReference type="InParanoid" id="A0A316YVJ8"/>
<organism evidence="1 2">
    <name type="scientific">Acaromyces ingoldii</name>
    <dbReference type="NCBI Taxonomy" id="215250"/>
    <lineage>
        <taxon>Eukaryota</taxon>
        <taxon>Fungi</taxon>
        <taxon>Dikarya</taxon>
        <taxon>Basidiomycota</taxon>
        <taxon>Ustilaginomycotina</taxon>
        <taxon>Exobasidiomycetes</taxon>
        <taxon>Exobasidiales</taxon>
        <taxon>Cryptobasidiaceae</taxon>
        <taxon>Acaromyces</taxon>
    </lineage>
</organism>
<dbReference type="EMBL" id="KZ819634">
    <property type="protein sequence ID" value="PWN93600.1"/>
    <property type="molecule type" value="Genomic_DNA"/>
</dbReference>
<dbReference type="RefSeq" id="XP_025380798.1">
    <property type="nucleotide sequence ID" value="XM_025523005.1"/>
</dbReference>
<dbReference type="Proteomes" id="UP000245768">
    <property type="component" value="Unassembled WGS sequence"/>
</dbReference>
<reference evidence="1 2" key="1">
    <citation type="journal article" date="2018" name="Mol. Biol. Evol.">
        <title>Broad Genomic Sampling Reveals a Smut Pathogenic Ancestry of the Fungal Clade Ustilaginomycotina.</title>
        <authorList>
            <person name="Kijpornyongpan T."/>
            <person name="Mondo S.J."/>
            <person name="Barry K."/>
            <person name="Sandor L."/>
            <person name="Lee J."/>
            <person name="Lipzen A."/>
            <person name="Pangilinan J."/>
            <person name="LaButti K."/>
            <person name="Hainaut M."/>
            <person name="Henrissat B."/>
            <person name="Grigoriev I.V."/>
            <person name="Spatafora J.W."/>
            <person name="Aime M.C."/>
        </authorList>
    </citation>
    <scope>NUCLEOTIDE SEQUENCE [LARGE SCALE GENOMIC DNA]</scope>
    <source>
        <strain evidence="1 2">MCA 4198</strain>
    </source>
</reference>
<gene>
    <name evidence="1" type="ORF">FA10DRAFT_27012</name>
</gene>
<protein>
    <submittedName>
        <fullName evidence="1">Uncharacterized protein</fullName>
    </submittedName>
</protein>
<keyword evidence="2" id="KW-1185">Reference proteome</keyword>
<evidence type="ECO:0000313" key="2">
    <source>
        <dbReference type="Proteomes" id="UP000245768"/>
    </source>
</evidence>
<sequence length="167" mass="18159">MRVVVVAVVVVAAAVACAVRKWIGRRRRRCGGSGGGARAHLKRRTATIVVIGRDRRPRLVFMIGHFFLACLLLQGHLGRETGCCGRLAVDPMKAVGRNARARVTAGGCLSRRKGRQVGVPAPPGTHASELNHVHVRDPSLNFPASRGETRNAKCLRGAFCWLHRNFV</sequence>
<evidence type="ECO:0000313" key="1">
    <source>
        <dbReference type="EMBL" id="PWN93600.1"/>
    </source>
</evidence>
<proteinExistence type="predicted"/>